<dbReference type="PANTHER" id="PTHR46991:SF17">
    <property type="entry name" value="SHSP DOMAIN-CONTAINING PROTEIN"/>
    <property type="match status" value="1"/>
</dbReference>
<organism evidence="1 2">
    <name type="scientific">Eruca vesicaria subsp. sativa</name>
    <name type="common">Garden rocket</name>
    <name type="synonym">Eruca sativa</name>
    <dbReference type="NCBI Taxonomy" id="29727"/>
    <lineage>
        <taxon>Eukaryota</taxon>
        <taxon>Viridiplantae</taxon>
        <taxon>Streptophyta</taxon>
        <taxon>Embryophyta</taxon>
        <taxon>Tracheophyta</taxon>
        <taxon>Spermatophyta</taxon>
        <taxon>Magnoliopsida</taxon>
        <taxon>eudicotyledons</taxon>
        <taxon>Gunneridae</taxon>
        <taxon>Pentapetalae</taxon>
        <taxon>rosids</taxon>
        <taxon>malvids</taxon>
        <taxon>Brassicales</taxon>
        <taxon>Brassicaceae</taxon>
        <taxon>Brassiceae</taxon>
        <taxon>Eruca</taxon>
    </lineage>
</organism>
<comment type="caution">
    <text evidence="1">The sequence shown here is derived from an EMBL/GenBank/DDBJ whole genome shotgun (WGS) entry which is preliminary data.</text>
</comment>
<evidence type="ECO:0000313" key="2">
    <source>
        <dbReference type="Proteomes" id="UP001642260"/>
    </source>
</evidence>
<evidence type="ECO:0008006" key="3">
    <source>
        <dbReference type="Google" id="ProtNLM"/>
    </source>
</evidence>
<reference evidence="1 2" key="1">
    <citation type="submission" date="2022-03" db="EMBL/GenBank/DDBJ databases">
        <authorList>
            <person name="Macdonald S."/>
            <person name="Ahmed S."/>
            <person name="Newling K."/>
        </authorList>
    </citation>
    <scope>NUCLEOTIDE SEQUENCE [LARGE SCALE GENOMIC DNA]</scope>
</reference>
<dbReference type="EMBL" id="CAKOAT010134043">
    <property type="protein sequence ID" value="CAH8337302.1"/>
    <property type="molecule type" value="Genomic_DNA"/>
</dbReference>
<name>A0ABC8JWB3_ERUVS</name>
<keyword evidence="2" id="KW-1185">Reference proteome</keyword>
<dbReference type="AlphaFoldDB" id="A0ABC8JWB3"/>
<dbReference type="PANTHER" id="PTHR46991">
    <property type="entry name" value="23.5 KDA HEAT SHOCK PROTEIN, MITOCHONDRIAL"/>
    <property type="match status" value="1"/>
</dbReference>
<proteinExistence type="predicted"/>
<evidence type="ECO:0000313" key="1">
    <source>
        <dbReference type="EMBL" id="CAH8337302.1"/>
    </source>
</evidence>
<gene>
    <name evidence="1" type="ORF">ERUC_LOCUS14319</name>
</gene>
<dbReference type="Proteomes" id="UP001642260">
    <property type="component" value="Unassembled WGS sequence"/>
</dbReference>
<sequence>MVLTLPATQVPQSSADPVNLFYCFQNVDGGAEGFYTVHNPFQISGPKGYREVKILENGDMYVRTDLPGCDFVDVRIDSLKKSVTSRTLVASPFDPIVNPYESFTPRSYSTTDRLMCDCCRISLVKYHKITDGVLRVVISTTPTSDPQNRAGHAILNNTDPNDPRLTGLIPSTGNPHLIQGHGSGAYEFKSVTDGTAYVRLDMPGVPKHLFNAKVNYGELKPCKRSRRESTVVVTGTAPAVDQDSGDRVYSAIAAIVYDSTGAILLESDPENGVMRLTIRAS</sequence>
<protein>
    <recommendedName>
        <fullName evidence="3">SHSP domain-containing protein</fullName>
    </recommendedName>
</protein>
<dbReference type="InterPro" id="IPR044656">
    <property type="entry name" value="HSP14.7/HSP23.5/HSP23.6-like"/>
</dbReference>
<accession>A0ABC8JWB3</accession>